<evidence type="ECO:0000259" key="2">
    <source>
        <dbReference type="PROSITE" id="PS50097"/>
    </source>
</evidence>
<dbReference type="PROSITE" id="PS50097">
    <property type="entry name" value="BTB"/>
    <property type="match status" value="1"/>
</dbReference>
<dbReference type="CDD" id="cd18186">
    <property type="entry name" value="BTB_POZ_ZBTB_KLHL-like"/>
    <property type="match status" value="1"/>
</dbReference>
<dbReference type="Gene3D" id="3.30.710.10">
    <property type="entry name" value="Potassium Channel Kv1.1, Chain A"/>
    <property type="match status" value="1"/>
</dbReference>
<feature type="compositionally biased region" description="Basic residues" evidence="1">
    <location>
        <begin position="433"/>
        <end position="446"/>
    </location>
</feature>
<feature type="compositionally biased region" description="Basic and acidic residues" evidence="1">
    <location>
        <begin position="422"/>
        <end position="432"/>
    </location>
</feature>
<keyword evidence="4" id="KW-1185">Reference proteome</keyword>
<evidence type="ECO:0000313" key="4">
    <source>
        <dbReference type="Proteomes" id="UP000223968"/>
    </source>
</evidence>
<feature type="domain" description="BTB" evidence="2">
    <location>
        <begin position="74"/>
        <end position="144"/>
    </location>
</feature>
<feature type="compositionally biased region" description="Polar residues" evidence="1">
    <location>
        <begin position="287"/>
        <end position="307"/>
    </location>
</feature>
<evidence type="ECO:0000313" key="3">
    <source>
        <dbReference type="EMBL" id="PGG95542.1"/>
    </source>
</evidence>
<reference evidence="3 4" key="1">
    <citation type="submission" date="2017-10" db="EMBL/GenBank/DDBJ databases">
        <title>Comparative genomics in systemic dimorphic fungi from Ajellomycetaceae.</title>
        <authorList>
            <person name="Munoz J.F."/>
            <person name="Mcewen J.G."/>
            <person name="Clay O.K."/>
            <person name="Cuomo C.A."/>
        </authorList>
    </citation>
    <scope>NUCLEOTIDE SEQUENCE [LARGE SCALE GENOMIC DNA]</scope>
    <source>
        <strain evidence="3 4">UAMH5409</strain>
    </source>
</reference>
<protein>
    <recommendedName>
        <fullName evidence="2">BTB domain-containing protein</fullName>
    </recommendedName>
</protein>
<dbReference type="PANTHER" id="PTHR47843">
    <property type="entry name" value="BTB DOMAIN-CONTAINING PROTEIN-RELATED"/>
    <property type="match status" value="1"/>
</dbReference>
<feature type="region of interest" description="Disordered" evidence="1">
    <location>
        <begin position="1"/>
        <end position="50"/>
    </location>
</feature>
<accession>A0A2B7WG25</accession>
<feature type="region of interest" description="Disordered" evidence="1">
    <location>
        <begin position="269"/>
        <end position="325"/>
    </location>
</feature>
<dbReference type="SUPFAM" id="SSF54695">
    <property type="entry name" value="POZ domain"/>
    <property type="match status" value="1"/>
</dbReference>
<feature type="compositionally biased region" description="Basic and acidic residues" evidence="1">
    <location>
        <begin position="308"/>
        <end position="320"/>
    </location>
</feature>
<dbReference type="OrthoDB" id="6359816at2759"/>
<name>A0A2B7WG25_9EURO</name>
<feature type="region of interest" description="Disordered" evidence="1">
    <location>
        <begin position="487"/>
        <end position="562"/>
    </location>
</feature>
<comment type="caution">
    <text evidence="3">The sequence shown here is derived from an EMBL/GenBank/DDBJ whole genome shotgun (WGS) entry which is preliminary data.</text>
</comment>
<gene>
    <name evidence="3" type="ORF">AJ79_09997</name>
</gene>
<dbReference type="InterPro" id="IPR011333">
    <property type="entry name" value="SKP1/BTB/POZ_sf"/>
</dbReference>
<dbReference type="STRING" id="1447875.A0A2B7WG25"/>
<dbReference type="EMBL" id="PDNB01000334">
    <property type="protein sequence ID" value="PGG95542.1"/>
    <property type="molecule type" value="Genomic_DNA"/>
</dbReference>
<feature type="compositionally biased region" description="Polar residues" evidence="1">
    <location>
        <begin position="1"/>
        <end position="11"/>
    </location>
</feature>
<organism evidence="3 4">
    <name type="scientific">Helicocarpus griseus UAMH5409</name>
    <dbReference type="NCBI Taxonomy" id="1447875"/>
    <lineage>
        <taxon>Eukaryota</taxon>
        <taxon>Fungi</taxon>
        <taxon>Dikarya</taxon>
        <taxon>Ascomycota</taxon>
        <taxon>Pezizomycotina</taxon>
        <taxon>Eurotiomycetes</taxon>
        <taxon>Eurotiomycetidae</taxon>
        <taxon>Onygenales</taxon>
        <taxon>Ajellomycetaceae</taxon>
        <taxon>Helicocarpus</taxon>
    </lineage>
</organism>
<sequence length="636" mass="71280">MQLANINFQESKPTHVKSKKKKGSTPLQNPPSPTASLPNGTAPIPVSSSHNPEISTVPVFNNTSSSVASSPYETDVVRVFVGSPGDGRSFFVHQGILNQSPSLRTKILSPAAIRESSSFLHDTDPTIFELVLRYLYTGDYQKYHHDSATSTYTDDIQSNAAKLFEMHSLLYCFSREYEIDELSSIVCRNIEDMIKVPYESVLDVAKKAYPKLPKQDDDMYREKFKHETRTAMKNNRSLFQEPWILDVFRTERGNLTVDLFMTLTEPLRRENEAEVEAETPDAKQKDSLVNSDQSYNAEESTNPSQSSKGKEKMVRWDDGPRSPSLEPTAAVFAELLPSSDPQEDIPASDTDPYDIYVKGSEPKVLETNIFKIIYGKDFPQIAPSTNTDDGIGYKCPELPPLEPEPKKISKKKRNMMRLLEEQEKREKAAAERKARKAARKAARKHINGTDTHAADDQLPPNPVPVGANGTPPSPLKRELEAEVLALAEELETEPRRPIDNLPATTQEEDSPINAFSLTETGMEPLPAPSPSLSPPQSADPDPDPEPEPEPITPQSPEFVNFPINNEEHNEENGAEGEEMWADAKYFMCPCSRRSKHLRHESDWINCVKCRRELQSVARQMTRMVGQDGERNCGVLV</sequence>
<dbReference type="Proteomes" id="UP000223968">
    <property type="component" value="Unassembled WGS sequence"/>
</dbReference>
<dbReference type="AlphaFoldDB" id="A0A2B7WG25"/>
<feature type="compositionally biased region" description="Basic residues" evidence="1">
    <location>
        <begin position="14"/>
        <end position="23"/>
    </location>
</feature>
<dbReference type="InterPro" id="IPR000210">
    <property type="entry name" value="BTB/POZ_dom"/>
</dbReference>
<feature type="region of interest" description="Disordered" evidence="1">
    <location>
        <begin position="422"/>
        <end position="475"/>
    </location>
</feature>
<proteinExistence type="predicted"/>
<evidence type="ECO:0000256" key="1">
    <source>
        <dbReference type="SAM" id="MobiDB-lite"/>
    </source>
</evidence>